<feature type="chain" id="PRO_5023028468" evidence="4">
    <location>
        <begin position="22"/>
        <end position="376"/>
    </location>
</feature>
<dbReference type="Gene3D" id="2.130.10.10">
    <property type="entry name" value="YVTN repeat-like/Quinoprotein amine dehydrogenase"/>
    <property type="match status" value="2"/>
</dbReference>
<evidence type="ECO:0000256" key="3">
    <source>
        <dbReference type="SAM" id="MobiDB-lite"/>
    </source>
</evidence>
<accession>A0A5C5ZXQ5</accession>
<dbReference type="Pfam" id="PF12894">
    <property type="entry name" value="ANAPC4_WD40"/>
    <property type="match status" value="1"/>
</dbReference>
<evidence type="ECO:0000256" key="1">
    <source>
        <dbReference type="ARBA" id="ARBA00022574"/>
    </source>
</evidence>
<comment type="caution">
    <text evidence="6">The sequence shown here is derived from an EMBL/GenBank/DDBJ whole genome shotgun (WGS) entry which is preliminary data.</text>
</comment>
<name>A0A5C5ZXQ5_9BACT</name>
<dbReference type="Proteomes" id="UP000320176">
    <property type="component" value="Unassembled WGS sequence"/>
</dbReference>
<feature type="compositionally biased region" description="Low complexity" evidence="3">
    <location>
        <begin position="319"/>
        <end position="329"/>
    </location>
</feature>
<dbReference type="InterPro" id="IPR015943">
    <property type="entry name" value="WD40/YVTN_repeat-like_dom_sf"/>
</dbReference>
<dbReference type="EMBL" id="SJPN01000014">
    <property type="protein sequence ID" value="TWT91771.1"/>
    <property type="molecule type" value="Genomic_DNA"/>
</dbReference>
<proteinExistence type="predicted"/>
<evidence type="ECO:0000256" key="2">
    <source>
        <dbReference type="ARBA" id="ARBA00022737"/>
    </source>
</evidence>
<protein>
    <submittedName>
        <fullName evidence="6">WD domain, G-beta repeat</fullName>
    </submittedName>
</protein>
<dbReference type="SUPFAM" id="SSF69322">
    <property type="entry name" value="Tricorn protease domain 2"/>
    <property type="match status" value="1"/>
</dbReference>
<dbReference type="InterPro" id="IPR001680">
    <property type="entry name" value="WD40_rpt"/>
</dbReference>
<sequence precursor="true">MLRNYLACLLVIAVASSSVSADQNEPATGSTETWVTSIAPMGDSGRFVASTANGLLLRESDVVSFDPAHPGELTKLYQHPAAVWCVQATADGKRIASVDYRGNLGVYDVEAGKSSVHEKAFERWCQSMLISPDNQSVVAGNEAGKVLVWSLGENKVTQSIELEGHSVTGLAFSPDGKTLATTDGGGHVHLLSWPDLKETAKIQISESPAWCIAFVDGGAKLLVGCSDRHLYQCDAKADAKPESVAEGKDWITQLAVSSDGQVAAGEVSGALHFPSAGTVDSMNAESGVWALCWNGSSQLLAGTRKHGIVSASRSWKWSPNAPAAPAEATPTEDKPAEDKPAEATPAEDKPAEATPAEDKPAEDKPAESKEPEKAVQ</sequence>
<dbReference type="InterPro" id="IPR024977">
    <property type="entry name" value="Apc4-like_WD40_dom"/>
</dbReference>
<dbReference type="OrthoDB" id="270242at2"/>
<evidence type="ECO:0000313" key="7">
    <source>
        <dbReference type="Proteomes" id="UP000320176"/>
    </source>
</evidence>
<keyword evidence="7" id="KW-1185">Reference proteome</keyword>
<feature type="domain" description="Anaphase-promoting complex subunit 4-like WD40" evidence="5">
    <location>
        <begin position="132"/>
        <end position="214"/>
    </location>
</feature>
<organism evidence="6 7">
    <name type="scientific">Stieleria varia</name>
    <dbReference type="NCBI Taxonomy" id="2528005"/>
    <lineage>
        <taxon>Bacteria</taxon>
        <taxon>Pseudomonadati</taxon>
        <taxon>Planctomycetota</taxon>
        <taxon>Planctomycetia</taxon>
        <taxon>Pirellulales</taxon>
        <taxon>Pirellulaceae</taxon>
        <taxon>Stieleria</taxon>
    </lineage>
</organism>
<dbReference type="PANTHER" id="PTHR44019:SF8">
    <property type="entry name" value="POC1 CENTRIOLAR PROTEIN HOMOLOG"/>
    <property type="match status" value="1"/>
</dbReference>
<reference evidence="6 7" key="1">
    <citation type="submission" date="2019-02" db="EMBL/GenBank/DDBJ databases">
        <title>Deep-cultivation of Planctomycetes and their phenomic and genomic characterization uncovers novel biology.</title>
        <authorList>
            <person name="Wiegand S."/>
            <person name="Jogler M."/>
            <person name="Boedeker C."/>
            <person name="Pinto D."/>
            <person name="Vollmers J."/>
            <person name="Rivas-Marin E."/>
            <person name="Kohn T."/>
            <person name="Peeters S.H."/>
            <person name="Heuer A."/>
            <person name="Rast P."/>
            <person name="Oberbeckmann S."/>
            <person name="Bunk B."/>
            <person name="Jeske O."/>
            <person name="Meyerdierks A."/>
            <person name="Storesund J.E."/>
            <person name="Kallscheuer N."/>
            <person name="Luecker S."/>
            <person name="Lage O.M."/>
            <person name="Pohl T."/>
            <person name="Merkel B.J."/>
            <person name="Hornburger P."/>
            <person name="Mueller R.-W."/>
            <person name="Bruemmer F."/>
            <person name="Labrenz M."/>
            <person name="Spormann A.M."/>
            <person name="Op Den Camp H."/>
            <person name="Overmann J."/>
            <person name="Amann R."/>
            <person name="Jetten M.S.M."/>
            <person name="Mascher T."/>
            <person name="Medema M.H."/>
            <person name="Devos D.P."/>
            <person name="Kaster A.-K."/>
            <person name="Ovreas L."/>
            <person name="Rohde M."/>
            <person name="Galperin M.Y."/>
            <person name="Jogler C."/>
        </authorList>
    </citation>
    <scope>NUCLEOTIDE SEQUENCE [LARGE SCALE GENOMIC DNA]</scope>
    <source>
        <strain evidence="6 7">Pla52n</strain>
    </source>
</reference>
<keyword evidence="2" id="KW-0677">Repeat</keyword>
<dbReference type="SMART" id="SM00320">
    <property type="entry name" value="WD40"/>
    <property type="match status" value="4"/>
</dbReference>
<feature type="region of interest" description="Disordered" evidence="3">
    <location>
        <begin position="312"/>
        <end position="376"/>
    </location>
</feature>
<feature type="compositionally biased region" description="Basic and acidic residues" evidence="3">
    <location>
        <begin position="331"/>
        <end position="376"/>
    </location>
</feature>
<dbReference type="InterPro" id="IPR050505">
    <property type="entry name" value="WDR55/POC1"/>
</dbReference>
<evidence type="ECO:0000259" key="5">
    <source>
        <dbReference type="Pfam" id="PF12894"/>
    </source>
</evidence>
<dbReference type="AlphaFoldDB" id="A0A5C5ZXQ5"/>
<gene>
    <name evidence="6" type="ORF">Pla52n_65210</name>
</gene>
<dbReference type="RefSeq" id="WP_146523423.1">
    <property type="nucleotide sequence ID" value="NZ_CP151726.1"/>
</dbReference>
<keyword evidence="4" id="KW-0732">Signal</keyword>
<feature type="signal peptide" evidence="4">
    <location>
        <begin position="1"/>
        <end position="21"/>
    </location>
</feature>
<evidence type="ECO:0000256" key="4">
    <source>
        <dbReference type="SAM" id="SignalP"/>
    </source>
</evidence>
<evidence type="ECO:0000313" key="6">
    <source>
        <dbReference type="EMBL" id="TWT91771.1"/>
    </source>
</evidence>
<dbReference type="PANTHER" id="PTHR44019">
    <property type="entry name" value="WD REPEAT-CONTAINING PROTEIN 55"/>
    <property type="match status" value="1"/>
</dbReference>
<keyword evidence="1" id="KW-0853">WD repeat</keyword>